<evidence type="ECO:0000313" key="1">
    <source>
        <dbReference type="EMBL" id="MCI4395024.1"/>
    </source>
</evidence>
<keyword evidence="2" id="KW-1185">Reference proteome</keyword>
<evidence type="ECO:0000313" key="2">
    <source>
        <dbReference type="Proteomes" id="UP000829447"/>
    </source>
</evidence>
<organism evidence="1 2">
    <name type="scientific">Pangasianodon gigas</name>
    <name type="common">Mekong giant catfish</name>
    <name type="synonym">Pangasius gigas</name>
    <dbReference type="NCBI Taxonomy" id="30993"/>
    <lineage>
        <taxon>Eukaryota</taxon>
        <taxon>Metazoa</taxon>
        <taxon>Chordata</taxon>
        <taxon>Craniata</taxon>
        <taxon>Vertebrata</taxon>
        <taxon>Euteleostomi</taxon>
        <taxon>Actinopterygii</taxon>
        <taxon>Neopterygii</taxon>
        <taxon>Teleostei</taxon>
        <taxon>Ostariophysi</taxon>
        <taxon>Siluriformes</taxon>
        <taxon>Pangasiidae</taxon>
        <taxon>Pangasianodon</taxon>
    </lineage>
</organism>
<proteinExistence type="predicted"/>
<comment type="caution">
    <text evidence="1">The sequence shown here is derived from an EMBL/GenBank/DDBJ whole genome shotgun (WGS) entry which is preliminary data.</text>
</comment>
<sequence length="398" mass="46405">MSIRTGPWSNGRRWPGLMNHIYFYIMWTAGCACITYLGKRWHQDALWEEGKLAEAVICSMQCSAGKTWVLAFMWMFHVDVTTTYLNIVSDQVHPFMATVFPNSSGLFQQDNASCHTAKIVQEWFEDDKEFKVLTWPPNSPDLNLIEHLWDVLDKQVPSMEAPPRNLQDIEDLLLTSWCQIPQHTFRGLVESMTRRPKAPKAPKGKSAVEKKVIHPYSRKAASLARAAHRQDRKEKLKSEKAQHLNLIREKLLWFQSQLDSEKLEYSKQEACEIIERYLHRFDGELEQIELANSVKGRQGRLHVSRETVIKQTMERERDLYEGHGFEIPDIINSKHLKTFREWNGDLKKLPNIKMRKVSAKGLEKQHTAVQDKHTEEEEHEEEDEVSQDSDEELLEDKA</sequence>
<reference evidence="1 2" key="1">
    <citation type="journal article" date="2022" name="bioRxiv">
        <title>An ancient truncated duplication of the anti-Mullerian hormone receptor type 2 gene is a potential conserved master sex determinant in the Pangasiidae catfish family.</title>
        <authorList>
            <person name="Wen M."/>
            <person name="Pan Q."/>
            <person name="Jouanno E."/>
            <person name="Montfort J."/>
            <person name="Zahm M."/>
            <person name="Cabau C."/>
            <person name="Klopp C."/>
            <person name="Iampietro C."/>
            <person name="Roques C."/>
            <person name="Bouchez O."/>
            <person name="Castinel A."/>
            <person name="Donnadieu C."/>
            <person name="Parrinello H."/>
            <person name="Poncet C."/>
            <person name="Belmonte E."/>
            <person name="Gautier V."/>
            <person name="Avarre J.-C."/>
            <person name="Dugue R."/>
            <person name="Gustiano R."/>
            <person name="Ha T.T.T."/>
            <person name="Campet M."/>
            <person name="Sriphairoj K."/>
            <person name="Ribolli J."/>
            <person name="de Almeida F.L."/>
            <person name="Desvignes T."/>
            <person name="Postlethwait J.H."/>
            <person name="Bucao C.F."/>
            <person name="Robinson-Rechavi M."/>
            <person name="Bobe J."/>
            <person name="Herpin A."/>
            <person name="Guiguen Y."/>
        </authorList>
    </citation>
    <scope>NUCLEOTIDE SEQUENCE [LARGE SCALE GENOMIC DNA]</scope>
    <source>
        <strain evidence="1">YG-Dec2019</strain>
    </source>
</reference>
<dbReference type="EMBL" id="CM040481">
    <property type="protein sequence ID" value="MCI4395024.1"/>
    <property type="molecule type" value="Genomic_DNA"/>
</dbReference>
<protein>
    <submittedName>
        <fullName evidence="1">Uncharacterized protein</fullName>
    </submittedName>
</protein>
<gene>
    <name evidence="1" type="ORF">PGIGA_G00175600</name>
</gene>
<name>A0ACC5XUX4_PANGG</name>
<dbReference type="Proteomes" id="UP000829447">
    <property type="component" value="Linkage Group LG28"/>
</dbReference>
<accession>A0ACC5XUX4</accession>